<dbReference type="AlphaFoldDB" id="A0A1G7XRP5"/>
<name>A0A1G7XRP5_9ACTN</name>
<dbReference type="Proteomes" id="UP000198614">
    <property type="component" value="Unassembled WGS sequence"/>
</dbReference>
<protein>
    <submittedName>
        <fullName evidence="1">Uncharacterized protein</fullName>
    </submittedName>
</protein>
<reference evidence="1 2" key="1">
    <citation type="submission" date="2016-10" db="EMBL/GenBank/DDBJ databases">
        <authorList>
            <person name="de Groot N.N."/>
        </authorList>
    </citation>
    <scope>NUCLEOTIDE SEQUENCE [LARGE SCALE GENOMIC DNA]</scope>
    <source>
        <strain evidence="1 2">CGMCC 4.1859</strain>
    </source>
</reference>
<accession>A0A1G7XRP5</accession>
<sequence length="150" mass="16096">MNYSKELIPLFLVSHVHHAGRQAAEHFTILLDSLTLPGLDVRLISADAHQGRGSARWLDVELYATKGHGYPNADTTDALDAVVLALDVITGHEVKGFGSVCGGALAGSHAIREGLALSLRLDVEADAQSLPDSHFRLDDREPRPVEEVAA</sequence>
<evidence type="ECO:0000313" key="2">
    <source>
        <dbReference type="Proteomes" id="UP000198614"/>
    </source>
</evidence>
<proteinExistence type="predicted"/>
<organism evidence="1 2">
    <name type="scientific">Streptomyces griseoaurantiacus</name>
    <dbReference type="NCBI Taxonomy" id="68213"/>
    <lineage>
        <taxon>Bacteria</taxon>
        <taxon>Bacillati</taxon>
        <taxon>Actinomycetota</taxon>
        <taxon>Actinomycetes</taxon>
        <taxon>Kitasatosporales</taxon>
        <taxon>Streptomycetaceae</taxon>
        <taxon>Streptomyces</taxon>
        <taxon>Streptomyces aurantiacus group</taxon>
    </lineage>
</organism>
<dbReference type="EMBL" id="FNAX01000033">
    <property type="protein sequence ID" value="SDG86776.1"/>
    <property type="molecule type" value="Genomic_DNA"/>
</dbReference>
<evidence type="ECO:0000313" key="1">
    <source>
        <dbReference type="EMBL" id="SDG86776.1"/>
    </source>
</evidence>
<dbReference type="OrthoDB" id="9947812at2"/>
<gene>
    <name evidence="1" type="ORF">SAMN05216260_13348</name>
</gene>